<evidence type="ECO:0000313" key="2">
    <source>
        <dbReference type="Proteomes" id="UP000003465"/>
    </source>
</evidence>
<evidence type="ECO:0000313" key="1">
    <source>
        <dbReference type="EMBL" id="EGH26164.1"/>
    </source>
</evidence>
<feature type="non-terminal residue" evidence="1">
    <location>
        <position position="1"/>
    </location>
</feature>
<accession>A0A656GKP1</accession>
<dbReference type="EMBL" id="AEAG01001979">
    <property type="protein sequence ID" value="EGH26164.1"/>
    <property type="molecule type" value="Genomic_DNA"/>
</dbReference>
<name>A0A656GKP1_PSEA0</name>
<feature type="non-terminal residue" evidence="1">
    <location>
        <position position="96"/>
    </location>
</feature>
<dbReference type="Proteomes" id="UP000003465">
    <property type="component" value="Unassembled WGS sequence"/>
</dbReference>
<protein>
    <submittedName>
        <fullName evidence="1">YD repeat-containing protein</fullName>
    </submittedName>
</protein>
<proteinExistence type="predicted"/>
<sequence>RFAYDDADRLIEEKRIDNLTRRFSYNLGGHLTQVEEIGYGEKGEQPRRSTHLERDPIGRLLAKLNDDARQDYAYDDGDRLLSIERKPTDTGRKLGV</sequence>
<organism evidence="1 2">
    <name type="scientific">Pseudomonas amygdali pv. mori str. 301020</name>
    <dbReference type="NCBI Taxonomy" id="629261"/>
    <lineage>
        <taxon>Bacteria</taxon>
        <taxon>Pseudomonadati</taxon>
        <taxon>Pseudomonadota</taxon>
        <taxon>Gammaproteobacteria</taxon>
        <taxon>Pseudomonadales</taxon>
        <taxon>Pseudomonadaceae</taxon>
        <taxon>Pseudomonas</taxon>
        <taxon>Pseudomonas amygdali</taxon>
    </lineage>
</organism>
<gene>
    <name evidence="1" type="ORF">PSYMO_33932</name>
</gene>
<dbReference type="Gene3D" id="2.180.10.10">
    <property type="entry name" value="RHS repeat-associated core"/>
    <property type="match status" value="1"/>
</dbReference>
<comment type="caution">
    <text evidence="1">The sequence shown here is derived from an EMBL/GenBank/DDBJ whole genome shotgun (WGS) entry which is preliminary data.</text>
</comment>
<dbReference type="AlphaFoldDB" id="A0A656GKP1"/>
<reference evidence="1 2" key="1">
    <citation type="journal article" date="2011" name="PLoS Pathog.">
        <title>Dynamic evolution of pathogenicity revealed by sequencing and comparative genomics of 19 Pseudomonas syringae isolates.</title>
        <authorList>
            <person name="Baltrus D.A."/>
            <person name="Nishimura M.T."/>
            <person name="Romanchuk A."/>
            <person name="Chang J.H."/>
            <person name="Mukhtar M.S."/>
            <person name="Cherkis K."/>
            <person name="Roach J."/>
            <person name="Grant S.R."/>
            <person name="Jones C.D."/>
            <person name="Dangl J.L."/>
        </authorList>
    </citation>
    <scope>NUCLEOTIDE SEQUENCE [LARGE SCALE GENOMIC DNA]</scope>
    <source>
        <strain evidence="1 2">301020</strain>
    </source>
</reference>